<organism evidence="6 7">
    <name type="scientific">Dendrosporobacter quercicolus</name>
    <dbReference type="NCBI Taxonomy" id="146817"/>
    <lineage>
        <taxon>Bacteria</taxon>
        <taxon>Bacillati</taxon>
        <taxon>Bacillota</taxon>
        <taxon>Negativicutes</taxon>
        <taxon>Selenomonadales</taxon>
        <taxon>Sporomusaceae</taxon>
        <taxon>Dendrosporobacter</taxon>
    </lineage>
</organism>
<dbReference type="SUPFAM" id="SSF53850">
    <property type="entry name" value="Periplasmic binding protein-like II"/>
    <property type="match status" value="1"/>
</dbReference>
<dbReference type="InterPro" id="IPR036390">
    <property type="entry name" value="WH_DNA-bd_sf"/>
</dbReference>
<dbReference type="AlphaFoldDB" id="A0A1G9UR14"/>
<reference evidence="6 7" key="1">
    <citation type="submission" date="2016-10" db="EMBL/GenBank/DDBJ databases">
        <authorList>
            <person name="de Groot N.N."/>
        </authorList>
    </citation>
    <scope>NUCLEOTIDE SEQUENCE [LARGE SCALE GENOMIC DNA]</scope>
    <source>
        <strain evidence="6 7">DSM 1736</strain>
    </source>
</reference>
<evidence type="ECO:0000259" key="5">
    <source>
        <dbReference type="PROSITE" id="PS50931"/>
    </source>
</evidence>
<dbReference type="Pfam" id="PF00126">
    <property type="entry name" value="HTH_1"/>
    <property type="match status" value="1"/>
</dbReference>
<dbReference type="InterPro" id="IPR000847">
    <property type="entry name" value="LysR_HTH_N"/>
</dbReference>
<accession>A0A1G9UR14</accession>
<dbReference type="Gene3D" id="3.40.190.290">
    <property type="match status" value="1"/>
</dbReference>
<dbReference type="RefSeq" id="WP_092073441.1">
    <property type="nucleotide sequence ID" value="NZ_FNHB01000006.1"/>
</dbReference>
<dbReference type="Pfam" id="PF03466">
    <property type="entry name" value="LysR_substrate"/>
    <property type="match status" value="1"/>
</dbReference>
<keyword evidence="2" id="KW-0805">Transcription regulation</keyword>
<evidence type="ECO:0000256" key="4">
    <source>
        <dbReference type="ARBA" id="ARBA00023163"/>
    </source>
</evidence>
<comment type="similarity">
    <text evidence="1">Belongs to the LysR transcriptional regulatory family.</text>
</comment>
<dbReference type="GO" id="GO:0003700">
    <property type="term" value="F:DNA-binding transcription factor activity"/>
    <property type="evidence" value="ECO:0007669"/>
    <property type="project" value="InterPro"/>
</dbReference>
<dbReference type="CDD" id="cd08438">
    <property type="entry name" value="PBP2_CidR"/>
    <property type="match status" value="1"/>
</dbReference>
<dbReference type="PANTHER" id="PTHR30419:SF8">
    <property type="entry name" value="NITROGEN ASSIMILATION TRANSCRIPTIONAL ACTIVATOR-RELATED"/>
    <property type="match status" value="1"/>
</dbReference>
<dbReference type="Gene3D" id="1.10.10.10">
    <property type="entry name" value="Winged helix-like DNA-binding domain superfamily/Winged helix DNA-binding domain"/>
    <property type="match status" value="1"/>
</dbReference>
<keyword evidence="4" id="KW-0804">Transcription</keyword>
<protein>
    <submittedName>
        <fullName evidence="6">DNA-binding transcriptional regulator, LysR family</fullName>
    </submittedName>
</protein>
<dbReference type="PRINTS" id="PR00039">
    <property type="entry name" value="HTHLYSR"/>
</dbReference>
<dbReference type="FunFam" id="1.10.10.10:FF:000001">
    <property type="entry name" value="LysR family transcriptional regulator"/>
    <property type="match status" value="1"/>
</dbReference>
<keyword evidence="7" id="KW-1185">Reference proteome</keyword>
<gene>
    <name evidence="6" type="ORF">SAMN04488502_10629</name>
</gene>
<dbReference type="PROSITE" id="PS50931">
    <property type="entry name" value="HTH_LYSR"/>
    <property type="match status" value="1"/>
</dbReference>
<evidence type="ECO:0000256" key="2">
    <source>
        <dbReference type="ARBA" id="ARBA00023015"/>
    </source>
</evidence>
<dbReference type="STRING" id="146817.SAMN04488502_10629"/>
<evidence type="ECO:0000313" key="7">
    <source>
        <dbReference type="Proteomes" id="UP000214880"/>
    </source>
</evidence>
<name>A0A1G9UR14_9FIRM</name>
<dbReference type="GO" id="GO:0003677">
    <property type="term" value="F:DNA binding"/>
    <property type="evidence" value="ECO:0007669"/>
    <property type="project" value="UniProtKB-KW"/>
</dbReference>
<dbReference type="PANTHER" id="PTHR30419">
    <property type="entry name" value="HTH-TYPE TRANSCRIPTIONAL REGULATOR YBHD"/>
    <property type="match status" value="1"/>
</dbReference>
<dbReference type="GO" id="GO:0005829">
    <property type="term" value="C:cytosol"/>
    <property type="evidence" value="ECO:0007669"/>
    <property type="project" value="TreeGrafter"/>
</dbReference>
<dbReference type="InterPro" id="IPR036388">
    <property type="entry name" value="WH-like_DNA-bd_sf"/>
</dbReference>
<dbReference type="InterPro" id="IPR005119">
    <property type="entry name" value="LysR_subst-bd"/>
</dbReference>
<dbReference type="EMBL" id="FNHB01000006">
    <property type="protein sequence ID" value="SDM62237.1"/>
    <property type="molecule type" value="Genomic_DNA"/>
</dbReference>
<feature type="domain" description="HTH lysR-type" evidence="5">
    <location>
        <begin position="1"/>
        <end position="58"/>
    </location>
</feature>
<dbReference type="OrthoDB" id="1624015at2"/>
<evidence type="ECO:0000256" key="1">
    <source>
        <dbReference type="ARBA" id="ARBA00009437"/>
    </source>
</evidence>
<dbReference type="Proteomes" id="UP000214880">
    <property type="component" value="Unassembled WGS sequence"/>
</dbReference>
<evidence type="ECO:0000256" key="3">
    <source>
        <dbReference type="ARBA" id="ARBA00023125"/>
    </source>
</evidence>
<proteinExistence type="inferred from homology"/>
<keyword evidence="3 6" id="KW-0238">DNA-binding</keyword>
<dbReference type="SUPFAM" id="SSF46785">
    <property type="entry name" value="Winged helix' DNA-binding domain"/>
    <property type="match status" value="1"/>
</dbReference>
<evidence type="ECO:0000313" key="6">
    <source>
        <dbReference type="EMBL" id="SDM62237.1"/>
    </source>
</evidence>
<dbReference type="InterPro" id="IPR050950">
    <property type="entry name" value="HTH-type_LysR_regulators"/>
</dbReference>
<sequence length="302" mass="34239">MDIYHLEYFMEVARQKSFSKAADAIHISQPSISKAIRDLERQLGVKLFYRSNRHVELTDAGEAILEQAQQIVSSFSAITARLDGLTKLQTGKINIGLPPITGVTTFARVLGDFKKEYPKITMNLYEYGSKKIEQAIQEGLIDIGIICAPPEESVIYEMIFFPVDPLWVIMHPEHRLSTVQSIDYRELEPEQLISYSNDFSLHDIVINRCRQEGFQPRIVFETSQLELMTQLVAASIGIALLPSKVCRKFDGQAIVSRPLQDQTLGIRLALCWKKGRYLSHAVRELLSFFNTNYNLPDDGSGI</sequence>